<feature type="domain" description="FAD-binding PCMH-type" evidence="4">
    <location>
        <begin position="1"/>
        <end position="175"/>
    </location>
</feature>
<dbReference type="Gene3D" id="3.30.43.10">
    <property type="entry name" value="Uridine Diphospho-n-acetylenolpyruvylglucosamine Reductase, domain 2"/>
    <property type="match status" value="1"/>
</dbReference>
<dbReference type="InterPro" id="IPR036318">
    <property type="entry name" value="FAD-bd_PCMH-like_sf"/>
</dbReference>
<dbReference type="InterPro" id="IPR002346">
    <property type="entry name" value="Mopterin_DH_FAD-bd"/>
</dbReference>
<dbReference type="SUPFAM" id="SSF55447">
    <property type="entry name" value="CO dehydrogenase flavoprotein C-terminal domain-like"/>
    <property type="match status" value="1"/>
</dbReference>
<dbReference type="GO" id="GO:0071949">
    <property type="term" value="F:FAD binding"/>
    <property type="evidence" value="ECO:0007669"/>
    <property type="project" value="InterPro"/>
</dbReference>
<dbReference type="InterPro" id="IPR051312">
    <property type="entry name" value="Diverse_Substr_Oxidored"/>
</dbReference>
<dbReference type="Pfam" id="PF00941">
    <property type="entry name" value="FAD_binding_5"/>
    <property type="match status" value="1"/>
</dbReference>
<dbReference type="Gene3D" id="3.30.465.10">
    <property type="match status" value="1"/>
</dbReference>
<dbReference type="AlphaFoldDB" id="A0AA37BQW3"/>
<evidence type="ECO:0000259" key="4">
    <source>
        <dbReference type="PROSITE" id="PS51387"/>
    </source>
</evidence>
<dbReference type="PANTHER" id="PTHR42659">
    <property type="entry name" value="XANTHINE DEHYDROGENASE SUBUNIT C-RELATED"/>
    <property type="match status" value="1"/>
</dbReference>
<evidence type="ECO:0000313" key="5">
    <source>
        <dbReference type="EMBL" id="GGM71181.1"/>
    </source>
</evidence>
<sequence>MRPPDFEYSGPGTLREALEYLDSRPGSKVLAGGQSLIPLLKTRLASPAALVDINGISELSYITTGRGVLRFGALARHRDFELGELPRQLEIFRDVSKQLGDTQVRNMGTACGSMAHADPAGDWGPAAVAVGARLIVESVDGRREVMARNFFKGPFSTDLRENEILVGVEVPFSEGQGTAYTKLKRKTDDFATVGAAVSVRVSRGGSIESATLVLAGAGEVPVAVEINDVVKGRTPDEAADEIKKVAGQAGEYQEDLRGSVEYKREMAGVMALRSLRSAYSRARGD</sequence>
<dbReference type="InterPro" id="IPR005107">
    <property type="entry name" value="CO_DH_flav_C"/>
</dbReference>
<reference evidence="5" key="2">
    <citation type="submission" date="2022-09" db="EMBL/GenBank/DDBJ databases">
        <authorList>
            <person name="Sun Q."/>
            <person name="Ohkuma M."/>
        </authorList>
    </citation>
    <scope>NUCLEOTIDE SEQUENCE</scope>
    <source>
        <strain evidence="5">JCM 13583</strain>
    </source>
</reference>
<dbReference type="PANTHER" id="PTHR42659:SF2">
    <property type="entry name" value="XANTHINE DEHYDROGENASE SUBUNIT C-RELATED"/>
    <property type="match status" value="1"/>
</dbReference>
<dbReference type="InterPro" id="IPR016166">
    <property type="entry name" value="FAD-bd_PCMH"/>
</dbReference>
<gene>
    <name evidence="5" type="ORF">GCM10007108_06550</name>
</gene>
<evidence type="ECO:0000313" key="6">
    <source>
        <dbReference type="Proteomes" id="UP000632195"/>
    </source>
</evidence>
<evidence type="ECO:0000256" key="3">
    <source>
        <dbReference type="ARBA" id="ARBA00023002"/>
    </source>
</evidence>
<dbReference type="RefSeq" id="WP_188680282.1">
    <property type="nucleotide sequence ID" value="NZ_BMNY01000001.1"/>
</dbReference>
<dbReference type="PROSITE" id="PS51387">
    <property type="entry name" value="FAD_PCMH"/>
    <property type="match status" value="1"/>
</dbReference>
<dbReference type="GO" id="GO:0016491">
    <property type="term" value="F:oxidoreductase activity"/>
    <property type="evidence" value="ECO:0007669"/>
    <property type="project" value="UniProtKB-KW"/>
</dbReference>
<proteinExistence type="predicted"/>
<dbReference type="SMART" id="SM01092">
    <property type="entry name" value="CO_deh_flav_C"/>
    <property type="match status" value="1"/>
</dbReference>
<dbReference type="EMBL" id="BMNY01000001">
    <property type="protein sequence ID" value="GGM71181.1"/>
    <property type="molecule type" value="Genomic_DNA"/>
</dbReference>
<dbReference type="Gene3D" id="3.30.390.50">
    <property type="entry name" value="CO dehydrogenase flavoprotein, C-terminal domain"/>
    <property type="match status" value="1"/>
</dbReference>
<protein>
    <submittedName>
        <fullName evidence="5">Carbon monoxide dehydrogenase</fullName>
    </submittedName>
</protein>
<evidence type="ECO:0000256" key="1">
    <source>
        <dbReference type="ARBA" id="ARBA00022630"/>
    </source>
</evidence>
<accession>A0AA37BQW3</accession>
<keyword evidence="3" id="KW-0560">Oxidoreductase</keyword>
<name>A0AA37BQW3_9ARCH</name>
<dbReference type="InterPro" id="IPR036683">
    <property type="entry name" value="CO_DH_flav_C_dom_sf"/>
</dbReference>
<dbReference type="InterPro" id="IPR016169">
    <property type="entry name" value="FAD-bd_PCMH_sub2"/>
</dbReference>
<keyword evidence="2" id="KW-0274">FAD</keyword>
<evidence type="ECO:0000256" key="2">
    <source>
        <dbReference type="ARBA" id="ARBA00022827"/>
    </source>
</evidence>
<dbReference type="InterPro" id="IPR016167">
    <property type="entry name" value="FAD-bd_PCMH_sub1"/>
</dbReference>
<dbReference type="Proteomes" id="UP000632195">
    <property type="component" value="Unassembled WGS sequence"/>
</dbReference>
<dbReference type="SUPFAM" id="SSF56176">
    <property type="entry name" value="FAD-binding/transporter-associated domain-like"/>
    <property type="match status" value="1"/>
</dbReference>
<reference evidence="5" key="1">
    <citation type="journal article" date="2014" name="Int. J. Syst. Evol. Microbiol.">
        <title>Complete genome sequence of Corynebacterium casei LMG S-19264T (=DSM 44701T), isolated from a smear-ripened cheese.</title>
        <authorList>
            <consortium name="US DOE Joint Genome Institute (JGI-PGF)"/>
            <person name="Walter F."/>
            <person name="Albersmeier A."/>
            <person name="Kalinowski J."/>
            <person name="Ruckert C."/>
        </authorList>
    </citation>
    <scope>NUCLEOTIDE SEQUENCE</scope>
    <source>
        <strain evidence="5">JCM 13583</strain>
    </source>
</reference>
<dbReference type="Pfam" id="PF03450">
    <property type="entry name" value="CO_deh_flav_C"/>
    <property type="match status" value="1"/>
</dbReference>
<keyword evidence="6" id="KW-1185">Reference proteome</keyword>
<organism evidence="5 6">
    <name type="scientific">Thermogymnomonas acidicola</name>
    <dbReference type="NCBI Taxonomy" id="399579"/>
    <lineage>
        <taxon>Archaea</taxon>
        <taxon>Methanobacteriati</taxon>
        <taxon>Thermoplasmatota</taxon>
        <taxon>Thermoplasmata</taxon>
        <taxon>Thermoplasmatales</taxon>
        <taxon>Thermogymnomonas</taxon>
    </lineage>
</organism>
<keyword evidence="1" id="KW-0285">Flavoprotein</keyword>
<comment type="caution">
    <text evidence="5">The sequence shown here is derived from an EMBL/GenBank/DDBJ whole genome shotgun (WGS) entry which is preliminary data.</text>
</comment>